<evidence type="ECO:0000313" key="1">
    <source>
        <dbReference type="EMBL" id="KAG6633501.1"/>
    </source>
</evidence>
<organism evidence="1 2">
    <name type="scientific">Carya illinoinensis</name>
    <name type="common">Pecan</name>
    <dbReference type="NCBI Taxonomy" id="32201"/>
    <lineage>
        <taxon>Eukaryota</taxon>
        <taxon>Viridiplantae</taxon>
        <taxon>Streptophyta</taxon>
        <taxon>Embryophyta</taxon>
        <taxon>Tracheophyta</taxon>
        <taxon>Spermatophyta</taxon>
        <taxon>Magnoliopsida</taxon>
        <taxon>eudicotyledons</taxon>
        <taxon>Gunneridae</taxon>
        <taxon>Pentapetalae</taxon>
        <taxon>rosids</taxon>
        <taxon>fabids</taxon>
        <taxon>Fagales</taxon>
        <taxon>Juglandaceae</taxon>
        <taxon>Carya</taxon>
    </lineage>
</organism>
<protein>
    <submittedName>
        <fullName evidence="1">Uncharacterized protein</fullName>
    </submittedName>
</protein>
<dbReference type="EMBL" id="CM031820">
    <property type="protein sequence ID" value="KAG6633501.1"/>
    <property type="molecule type" value="Genomic_DNA"/>
</dbReference>
<comment type="caution">
    <text evidence="1">The sequence shown here is derived from an EMBL/GenBank/DDBJ whole genome shotgun (WGS) entry which is preliminary data.</text>
</comment>
<dbReference type="Proteomes" id="UP000811609">
    <property type="component" value="Chromosome 12"/>
</dbReference>
<name>A0A8T1NV24_CARIL</name>
<sequence>MLHLPLPSSSLAHPRDFPIGSSLNHLFQICDERTPHHDLKKTHHICDEKQAFNKYNEVWWIL</sequence>
<dbReference type="AlphaFoldDB" id="A0A8T1NV24"/>
<evidence type="ECO:0000313" key="2">
    <source>
        <dbReference type="Proteomes" id="UP000811609"/>
    </source>
</evidence>
<accession>A0A8T1NV24</accession>
<proteinExistence type="predicted"/>
<reference evidence="1" key="1">
    <citation type="submission" date="2020-12" db="EMBL/GenBank/DDBJ databases">
        <title>WGS assembly of Carya illinoinensis cv. Pawnee.</title>
        <authorList>
            <person name="Platts A."/>
            <person name="Shu S."/>
            <person name="Wright S."/>
            <person name="Barry K."/>
            <person name="Edger P."/>
            <person name="Pires J.C."/>
            <person name="Schmutz J."/>
        </authorList>
    </citation>
    <scope>NUCLEOTIDE SEQUENCE</scope>
    <source>
        <tissue evidence="1">Leaf</tissue>
    </source>
</reference>
<gene>
    <name evidence="1" type="ORF">CIPAW_12G052100</name>
</gene>
<keyword evidence="2" id="KW-1185">Reference proteome</keyword>